<dbReference type="EMBL" id="BAEQ01000018">
    <property type="protein sequence ID" value="GAC27951.1"/>
    <property type="molecule type" value="Genomic_DNA"/>
</dbReference>
<dbReference type="Proteomes" id="UP000006251">
    <property type="component" value="Unassembled WGS sequence"/>
</dbReference>
<gene>
    <name evidence="1" type="ORF">GPAL_1072</name>
</gene>
<accession>K6YVE4</accession>
<comment type="caution">
    <text evidence="1">The sequence shown here is derived from an EMBL/GenBank/DDBJ whole genome shotgun (WGS) entry which is preliminary data.</text>
</comment>
<keyword evidence="2" id="KW-1185">Reference proteome</keyword>
<organism evidence="1 2">
    <name type="scientific">Brumicola pallidula DSM 14239 = ACAM 615</name>
    <dbReference type="NCBI Taxonomy" id="1121922"/>
    <lineage>
        <taxon>Bacteria</taxon>
        <taxon>Pseudomonadati</taxon>
        <taxon>Pseudomonadota</taxon>
        <taxon>Gammaproteobacteria</taxon>
        <taxon>Alteromonadales</taxon>
        <taxon>Alteromonadaceae</taxon>
        <taxon>Brumicola</taxon>
    </lineage>
</organism>
<evidence type="ECO:0000313" key="2">
    <source>
        <dbReference type="Proteomes" id="UP000006251"/>
    </source>
</evidence>
<evidence type="ECO:0000313" key="1">
    <source>
        <dbReference type="EMBL" id="GAC27951.1"/>
    </source>
</evidence>
<proteinExistence type="predicted"/>
<protein>
    <submittedName>
        <fullName evidence="1">Uncharacterized protein</fullName>
    </submittedName>
</protein>
<reference evidence="2" key="1">
    <citation type="journal article" date="2014" name="Environ. Microbiol.">
        <title>Comparative genomics of the marine bacterial genus Glaciecola reveals the high degree of genomic diversity and genomic characteristic for cold adaptation.</title>
        <authorList>
            <person name="Qin Q.L."/>
            <person name="Xie B.B."/>
            <person name="Yu Y."/>
            <person name="Shu Y.L."/>
            <person name="Rong J.C."/>
            <person name="Zhang Y.J."/>
            <person name="Zhao D.L."/>
            <person name="Chen X.L."/>
            <person name="Zhang X.Y."/>
            <person name="Chen B."/>
            <person name="Zhou B.C."/>
            <person name="Zhang Y.Z."/>
        </authorList>
    </citation>
    <scope>NUCLEOTIDE SEQUENCE [LARGE SCALE GENOMIC DNA]</scope>
    <source>
        <strain evidence="2">ACAM 615</strain>
    </source>
</reference>
<dbReference type="AlphaFoldDB" id="K6YVE4"/>
<sequence>MMPENKALKLANNNSTTINKRGFIASYSSGHCGTHVTIV</sequence>
<name>K6YVE4_9ALTE</name>